<dbReference type="Proteomes" id="UP000178129">
    <property type="component" value="Unassembled WGS sequence"/>
</dbReference>
<evidence type="ECO:0000256" key="1">
    <source>
        <dbReference type="ARBA" id="ARBA00004141"/>
    </source>
</evidence>
<dbReference type="SUPFAM" id="SSF103473">
    <property type="entry name" value="MFS general substrate transporter"/>
    <property type="match status" value="1"/>
</dbReference>
<feature type="transmembrane region" description="Helical" evidence="8">
    <location>
        <begin position="65"/>
        <end position="93"/>
    </location>
</feature>
<feature type="transmembrane region" description="Helical" evidence="8">
    <location>
        <begin position="146"/>
        <end position="171"/>
    </location>
</feature>
<dbReference type="PANTHER" id="PTHR48022:SF5">
    <property type="entry name" value="ALPHA-GLUCOSIDES PERMEASE MPH2-RELATED"/>
    <property type="match status" value="1"/>
</dbReference>
<dbReference type="PROSITE" id="PS50850">
    <property type="entry name" value="MFS"/>
    <property type="match status" value="1"/>
</dbReference>
<dbReference type="AlphaFoldDB" id="A0A1E1KLZ8"/>
<evidence type="ECO:0000256" key="7">
    <source>
        <dbReference type="RuleBase" id="RU003346"/>
    </source>
</evidence>
<dbReference type="InterPro" id="IPR003663">
    <property type="entry name" value="Sugar/inositol_transpt"/>
</dbReference>
<evidence type="ECO:0000256" key="5">
    <source>
        <dbReference type="ARBA" id="ARBA00022989"/>
    </source>
</evidence>
<keyword evidence="3 7" id="KW-0813">Transport</keyword>
<sequence length="553" mass="61374">MDEKELVTSVSPTVAAVPKVEPSTVKRDDDLTDWIATGADARLAIEHEHQMTIFDALRKYPKSCFWSMAISLTIIMDGYDGALLGSLAAFPSFKQNFGHYKNAKSGYQIDAQWQLALGCSSAIGNIVGIFCGAITTDRFGYKKSILLWLGLLSAFISISFFASSIAIIFAGEVLSGTSWGVFAVTAPIYASEVCPVVLRPILEVFVVMCWGFGQLLSYSVLLTLNKNTSNWGWRIPFAIQWVFPAIIIPLVLFAPESPWWLVRKGRHADAEKVIKRLTNRLSEEQVRNAVSLMIETNQIEKDCHEGVGYLDCFRGDNLWRTEITCVAWAAQLGCGFVIASYSTYFFQQAGLSSKDSYKMSVGQGGLHLLFNLISIPVVSRFGRRRLYLVGLAAMGTCMSIIGFIALAPQNKAVGFASSTIFLLWNCCYQLSVGPCAYILVSEVSSTRLRAKSVALGRISYLLCILVNYFVGPYILNPNEGNWKGKTGFLTAGVIVVLWMWSWFRLPETKGRTFAELDVLFSKGLKAREFEKYEVEIIGHGEDGKTTYSHIETK</sequence>
<dbReference type="InterPro" id="IPR020846">
    <property type="entry name" value="MFS_dom"/>
</dbReference>
<organism evidence="10 11">
    <name type="scientific">Rhynchosporium graminicola</name>
    <dbReference type="NCBI Taxonomy" id="2792576"/>
    <lineage>
        <taxon>Eukaryota</taxon>
        <taxon>Fungi</taxon>
        <taxon>Dikarya</taxon>
        <taxon>Ascomycota</taxon>
        <taxon>Pezizomycotina</taxon>
        <taxon>Leotiomycetes</taxon>
        <taxon>Helotiales</taxon>
        <taxon>Ploettnerulaceae</taxon>
        <taxon>Rhynchosporium</taxon>
    </lineage>
</organism>
<feature type="domain" description="Major facilitator superfamily (MFS) profile" evidence="9">
    <location>
        <begin position="66"/>
        <end position="509"/>
    </location>
</feature>
<keyword evidence="5 8" id="KW-1133">Transmembrane helix</keyword>
<dbReference type="Gene3D" id="1.20.1250.20">
    <property type="entry name" value="MFS general substrate transporter like domains"/>
    <property type="match status" value="1"/>
</dbReference>
<dbReference type="STRING" id="914237.A0A1E1KLZ8"/>
<dbReference type="GO" id="GO:0005351">
    <property type="term" value="F:carbohydrate:proton symporter activity"/>
    <property type="evidence" value="ECO:0007669"/>
    <property type="project" value="TreeGrafter"/>
</dbReference>
<feature type="transmembrane region" description="Helical" evidence="8">
    <location>
        <begin position="419"/>
        <end position="440"/>
    </location>
</feature>
<evidence type="ECO:0000256" key="3">
    <source>
        <dbReference type="ARBA" id="ARBA00022448"/>
    </source>
</evidence>
<feature type="transmembrane region" description="Helical" evidence="8">
    <location>
        <begin position="113"/>
        <end position="134"/>
    </location>
</feature>
<dbReference type="PANTHER" id="PTHR48022">
    <property type="entry name" value="PLASTIDIC GLUCOSE TRANSPORTER 4"/>
    <property type="match status" value="1"/>
</dbReference>
<keyword evidence="11" id="KW-1185">Reference proteome</keyword>
<evidence type="ECO:0000259" key="9">
    <source>
        <dbReference type="PROSITE" id="PS50850"/>
    </source>
</evidence>
<evidence type="ECO:0000256" key="2">
    <source>
        <dbReference type="ARBA" id="ARBA00010992"/>
    </source>
</evidence>
<keyword evidence="6 8" id="KW-0472">Membrane</keyword>
<comment type="subcellular location">
    <subcellularLocation>
        <location evidence="1">Membrane</location>
        <topology evidence="1">Multi-pass membrane protein</topology>
    </subcellularLocation>
</comment>
<dbReference type="EMBL" id="FJUW01000016">
    <property type="protein sequence ID" value="CZS99030.1"/>
    <property type="molecule type" value="Genomic_DNA"/>
</dbReference>
<feature type="transmembrane region" description="Helical" evidence="8">
    <location>
        <begin position="323"/>
        <end position="341"/>
    </location>
</feature>
<dbReference type="GO" id="GO:0016020">
    <property type="term" value="C:membrane"/>
    <property type="evidence" value="ECO:0007669"/>
    <property type="project" value="UniProtKB-SubCell"/>
</dbReference>
<dbReference type="FunFam" id="1.20.1250.20:FF:000078">
    <property type="entry name" value="MFS maltose transporter, putative"/>
    <property type="match status" value="1"/>
</dbReference>
<feature type="transmembrane region" description="Helical" evidence="8">
    <location>
        <begin position="361"/>
        <end position="379"/>
    </location>
</feature>
<evidence type="ECO:0000256" key="8">
    <source>
        <dbReference type="SAM" id="Phobius"/>
    </source>
</evidence>
<evidence type="ECO:0000256" key="6">
    <source>
        <dbReference type="ARBA" id="ARBA00023136"/>
    </source>
</evidence>
<dbReference type="InParanoid" id="A0A1E1KLZ8"/>
<dbReference type="Pfam" id="PF00083">
    <property type="entry name" value="Sugar_tr"/>
    <property type="match status" value="1"/>
</dbReference>
<dbReference type="InterPro" id="IPR036259">
    <property type="entry name" value="MFS_trans_sf"/>
</dbReference>
<dbReference type="InterPro" id="IPR050360">
    <property type="entry name" value="MFS_Sugar_Transporters"/>
</dbReference>
<proteinExistence type="inferred from homology"/>
<dbReference type="InterPro" id="IPR005828">
    <property type="entry name" value="MFS_sugar_transport-like"/>
</dbReference>
<gene>
    <name evidence="10" type="ORF">RCO7_00414</name>
</gene>
<keyword evidence="4 8" id="KW-0812">Transmembrane</keyword>
<protein>
    <submittedName>
        <fullName evidence="10">Related to maltose permease (MalP)</fullName>
    </submittedName>
</protein>
<name>A0A1E1KLZ8_9HELO</name>
<comment type="caution">
    <text evidence="10">The sequence shown here is derived from an EMBL/GenBank/DDBJ whole genome shotgun (WGS) entry which is preliminary data.</text>
</comment>
<evidence type="ECO:0000256" key="4">
    <source>
        <dbReference type="ARBA" id="ARBA00022692"/>
    </source>
</evidence>
<evidence type="ECO:0000313" key="11">
    <source>
        <dbReference type="Proteomes" id="UP000178129"/>
    </source>
</evidence>
<feature type="transmembrane region" description="Helical" evidence="8">
    <location>
        <begin position="452"/>
        <end position="474"/>
    </location>
</feature>
<feature type="transmembrane region" description="Helical" evidence="8">
    <location>
        <begin position="177"/>
        <end position="198"/>
    </location>
</feature>
<reference evidence="11" key="1">
    <citation type="submission" date="2016-03" db="EMBL/GenBank/DDBJ databases">
        <authorList>
            <person name="Ploux O."/>
        </authorList>
    </citation>
    <scope>NUCLEOTIDE SEQUENCE [LARGE SCALE GENOMIC DNA]</scope>
    <source>
        <strain evidence="11">UK7</strain>
    </source>
</reference>
<evidence type="ECO:0000313" key="10">
    <source>
        <dbReference type="EMBL" id="CZS99030.1"/>
    </source>
</evidence>
<comment type="similarity">
    <text evidence="2 7">Belongs to the major facilitator superfamily. Sugar transporter (TC 2.A.1.1) family.</text>
</comment>
<dbReference type="NCBIfam" id="TIGR00879">
    <property type="entry name" value="SP"/>
    <property type="match status" value="1"/>
</dbReference>
<feature type="transmembrane region" description="Helical" evidence="8">
    <location>
        <begin position="486"/>
        <end position="503"/>
    </location>
</feature>
<accession>A0A1E1KLZ8</accession>
<feature type="transmembrane region" description="Helical" evidence="8">
    <location>
        <begin position="386"/>
        <end position="407"/>
    </location>
</feature>
<feature type="transmembrane region" description="Helical" evidence="8">
    <location>
        <begin position="205"/>
        <end position="225"/>
    </location>
</feature>
<feature type="transmembrane region" description="Helical" evidence="8">
    <location>
        <begin position="231"/>
        <end position="254"/>
    </location>
</feature>